<dbReference type="InterPro" id="IPR036734">
    <property type="entry name" value="Neur_chan_lig-bd_sf"/>
</dbReference>
<feature type="domain" description="Neurotransmitter-gated ion-channel transmembrane" evidence="22">
    <location>
        <begin position="293"/>
        <end position="321"/>
    </location>
</feature>
<dbReference type="InterPro" id="IPR018000">
    <property type="entry name" value="Neurotransmitter_ion_chnl_CS"/>
</dbReference>
<dbReference type="InterPro" id="IPR006029">
    <property type="entry name" value="Neurotrans-gated_channel_TM"/>
</dbReference>
<dbReference type="GO" id="GO:0005254">
    <property type="term" value="F:chloride channel activity"/>
    <property type="evidence" value="ECO:0007669"/>
    <property type="project" value="UniProtKB-KW"/>
</dbReference>
<evidence type="ECO:0000256" key="9">
    <source>
        <dbReference type="ARBA" id="ARBA00023157"/>
    </source>
</evidence>
<evidence type="ECO:0000256" key="8">
    <source>
        <dbReference type="ARBA" id="ARBA00023136"/>
    </source>
</evidence>
<keyword evidence="8 19" id="KW-0472">Membrane</keyword>
<organism evidence="23 24">
    <name type="scientific">Monodon monoceros</name>
    <name type="common">Narwhal</name>
    <name type="synonym">Ceratodon monodon</name>
    <dbReference type="NCBI Taxonomy" id="40151"/>
    <lineage>
        <taxon>Eukaryota</taxon>
        <taxon>Metazoa</taxon>
        <taxon>Chordata</taxon>
        <taxon>Craniata</taxon>
        <taxon>Vertebrata</taxon>
        <taxon>Euteleostomi</taxon>
        <taxon>Mammalia</taxon>
        <taxon>Eutheria</taxon>
        <taxon>Laurasiatheria</taxon>
        <taxon>Artiodactyla</taxon>
        <taxon>Whippomorpha</taxon>
        <taxon>Cetacea</taxon>
        <taxon>Odontoceti</taxon>
        <taxon>Monodontidae</taxon>
        <taxon>Monodon</taxon>
    </lineage>
</organism>
<proteinExistence type="inferred from homology"/>
<feature type="compositionally biased region" description="Low complexity" evidence="20">
    <location>
        <begin position="59"/>
        <end position="71"/>
    </location>
</feature>
<dbReference type="Gene3D" id="1.20.58.390">
    <property type="entry name" value="Neurotransmitter-gated ion-channel transmembrane domain"/>
    <property type="match status" value="1"/>
</dbReference>
<keyword evidence="12" id="KW-0325">Glycoprotein</keyword>
<evidence type="ECO:0000256" key="2">
    <source>
        <dbReference type="ARBA" id="ARBA00022475"/>
    </source>
</evidence>
<evidence type="ECO:0000256" key="17">
    <source>
        <dbReference type="ARBA" id="ARBA00024167"/>
    </source>
</evidence>
<evidence type="ECO:0000256" key="5">
    <source>
        <dbReference type="ARBA" id="ARBA00022989"/>
    </source>
</evidence>
<protein>
    <submittedName>
        <fullName evidence="23">Uncharacterized protein</fullName>
    </submittedName>
</protein>
<dbReference type="FunFam" id="2.70.170.10:FF:000003">
    <property type="entry name" value="Putative gamma-aminobutyric acid receptor subunit gamma-2"/>
    <property type="match status" value="1"/>
</dbReference>
<evidence type="ECO:0000256" key="11">
    <source>
        <dbReference type="ARBA" id="ARBA00023173"/>
    </source>
</evidence>
<keyword evidence="7 19" id="KW-0406">Ion transport</keyword>
<feature type="domain" description="Neurotransmitter-gated ion-channel ligand-binding" evidence="21">
    <location>
        <begin position="94"/>
        <end position="286"/>
    </location>
</feature>
<dbReference type="GO" id="GO:0034707">
    <property type="term" value="C:chloride channel complex"/>
    <property type="evidence" value="ECO:0007669"/>
    <property type="project" value="UniProtKB-KW"/>
</dbReference>
<comment type="catalytic activity">
    <reaction evidence="17">
        <text>chloride(in) = chloride(out)</text>
        <dbReference type="Rhea" id="RHEA:29823"/>
        <dbReference type="ChEBI" id="CHEBI:17996"/>
    </reaction>
</comment>
<keyword evidence="15" id="KW-1071">Ligand-gated ion channel</keyword>
<evidence type="ECO:0000256" key="1">
    <source>
        <dbReference type="ARBA" id="ARBA00022448"/>
    </source>
</evidence>
<evidence type="ECO:0000256" key="20">
    <source>
        <dbReference type="SAM" id="MobiDB-lite"/>
    </source>
</evidence>
<dbReference type="PRINTS" id="PR00252">
    <property type="entry name" value="NRIONCHANNEL"/>
</dbReference>
<sequence>VGLVPAAACAHRASARVPPAPSQLLPTLSPPPLPPPPPITATTDAFASFYSSRRRHSSRSPSAATSPSLPARRAAAAIRAKGGKHPILLAVSDSITEVFTNIYVTSFGPVSDTDMEYTIDVFFRQKWKDERLKFKGPMNILRLNNLMASKIWTPDTFFHNGKKSVAHNMTMPNKLLRIQDDGTLLYTMRLTVQAECPMHLEDFPMDAHSCPLKFGSCKYGDEDAYTTSEVTYIWTYNASDSVQVAPDGSRLNQYDLLGQSIGKETIKSSTGEYTVMTAHFHLKRKIGYFVIQTYLPCIMTVILSQVSFWLNRESVPARTVFDEQI</sequence>
<keyword evidence="4" id="KW-0732">Signal</keyword>
<evidence type="ECO:0000256" key="10">
    <source>
        <dbReference type="ARBA" id="ARBA00023170"/>
    </source>
</evidence>
<evidence type="ECO:0000256" key="14">
    <source>
        <dbReference type="ARBA" id="ARBA00023257"/>
    </source>
</evidence>
<evidence type="ECO:0000256" key="19">
    <source>
        <dbReference type="RuleBase" id="RU000687"/>
    </source>
</evidence>
<evidence type="ECO:0000256" key="15">
    <source>
        <dbReference type="ARBA" id="ARBA00023286"/>
    </source>
</evidence>
<evidence type="ECO:0000259" key="21">
    <source>
        <dbReference type="Pfam" id="PF02931"/>
    </source>
</evidence>
<keyword evidence="14" id="KW-0628">Postsynaptic cell membrane</keyword>
<comment type="caution">
    <text evidence="23">The sequence shown here is derived from an EMBL/GenBank/DDBJ whole genome shotgun (WGS) entry which is preliminary data.</text>
</comment>
<keyword evidence="13" id="KW-0868">Chloride</keyword>
<dbReference type="GO" id="GO:0004890">
    <property type="term" value="F:GABA-A receptor activity"/>
    <property type="evidence" value="ECO:0007669"/>
    <property type="project" value="InterPro"/>
</dbReference>
<dbReference type="Proteomes" id="UP000308365">
    <property type="component" value="Unassembled WGS sequence"/>
</dbReference>
<dbReference type="SUPFAM" id="SSF63712">
    <property type="entry name" value="Nicotinic receptor ligand binding domain-like"/>
    <property type="match status" value="1"/>
</dbReference>
<accession>A0A4U1FM75</accession>
<keyword evidence="1 19" id="KW-0813">Transport</keyword>
<evidence type="ECO:0000256" key="16">
    <source>
        <dbReference type="ARBA" id="ARBA00023303"/>
    </source>
</evidence>
<evidence type="ECO:0000313" key="23">
    <source>
        <dbReference type="EMBL" id="TKC51118.1"/>
    </source>
</evidence>
<evidence type="ECO:0000256" key="13">
    <source>
        <dbReference type="ARBA" id="ARBA00023214"/>
    </source>
</evidence>
<comment type="caution">
    <text evidence="19">Lacks conserved residue(s) required for the propagation of feature annotation.</text>
</comment>
<dbReference type="InterPro" id="IPR006201">
    <property type="entry name" value="Neur_channel"/>
</dbReference>
<dbReference type="PANTHER" id="PTHR18945">
    <property type="entry name" value="NEUROTRANSMITTER GATED ION CHANNEL"/>
    <property type="match status" value="1"/>
</dbReference>
<dbReference type="GO" id="GO:0045211">
    <property type="term" value="C:postsynaptic membrane"/>
    <property type="evidence" value="ECO:0007669"/>
    <property type="project" value="UniProtKB-SubCell"/>
</dbReference>
<feature type="compositionally biased region" description="Pro residues" evidence="20">
    <location>
        <begin position="28"/>
        <end position="38"/>
    </location>
</feature>
<keyword evidence="2" id="KW-1003">Cell membrane</keyword>
<dbReference type="GO" id="GO:0005230">
    <property type="term" value="F:extracellular ligand-gated monoatomic ion channel activity"/>
    <property type="evidence" value="ECO:0007669"/>
    <property type="project" value="InterPro"/>
</dbReference>
<dbReference type="AlphaFoldDB" id="A0A4U1FM75"/>
<dbReference type="EMBL" id="RWIC01000058">
    <property type="protein sequence ID" value="TKC51118.1"/>
    <property type="molecule type" value="Genomic_DNA"/>
</dbReference>
<evidence type="ECO:0000256" key="3">
    <source>
        <dbReference type="ARBA" id="ARBA00022692"/>
    </source>
</evidence>
<dbReference type="SUPFAM" id="SSF90112">
    <property type="entry name" value="Neurotransmitter-gated ion-channel transmembrane pore"/>
    <property type="match status" value="1"/>
</dbReference>
<keyword evidence="3 19" id="KW-0812">Transmembrane</keyword>
<feature type="region of interest" description="Disordered" evidence="20">
    <location>
        <begin position="18"/>
        <end position="38"/>
    </location>
</feature>
<dbReference type="Pfam" id="PF02931">
    <property type="entry name" value="Neur_chan_LBD"/>
    <property type="match status" value="1"/>
</dbReference>
<gene>
    <name evidence="23" type="ORF">EI555_008543</name>
</gene>
<reference evidence="24" key="1">
    <citation type="journal article" date="2019" name="IScience">
        <title>Narwhal Genome Reveals Long-Term Low Genetic Diversity despite Current Large Abundance Size.</title>
        <authorList>
            <person name="Westbury M.V."/>
            <person name="Petersen B."/>
            <person name="Garde E."/>
            <person name="Heide-Jorgensen M.P."/>
            <person name="Lorenzen E.D."/>
        </authorList>
    </citation>
    <scope>NUCLEOTIDE SEQUENCE [LARGE SCALE GENOMIC DNA]</scope>
</reference>
<evidence type="ECO:0000313" key="24">
    <source>
        <dbReference type="Proteomes" id="UP000308365"/>
    </source>
</evidence>
<dbReference type="InterPro" id="IPR038050">
    <property type="entry name" value="Neuro_actylchol_rec"/>
</dbReference>
<feature type="region of interest" description="Disordered" evidence="20">
    <location>
        <begin position="52"/>
        <end position="71"/>
    </location>
</feature>
<dbReference type="Pfam" id="PF02932">
    <property type="entry name" value="Neur_chan_memb"/>
    <property type="match status" value="1"/>
</dbReference>
<evidence type="ECO:0000256" key="4">
    <source>
        <dbReference type="ARBA" id="ARBA00022729"/>
    </source>
</evidence>
<keyword evidence="5 19" id="KW-1133">Transmembrane helix</keyword>
<dbReference type="Gene3D" id="2.70.170.10">
    <property type="entry name" value="Neurotransmitter-gated ion-channel ligand-binding domain"/>
    <property type="match status" value="1"/>
</dbReference>
<evidence type="ECO:0000256" key="12">
    <source>
        <dbReference type="ARBA" id="ARBA00023180"/>
    </source>
</evidence>
<keyword evidence="6" id="KW-0770">Synapse</keyword>
<dbReference type="InterPro" id="IPR001390">
    <property type="entry name" value="GABAAa_rcpt"/>
</dbReference>
<dbReference type="PRINTS" id="PR01079">
    <property type="entry name" value="GABAARALPHA"/>
</dbReference>
<feature type="non-terminal residue" evidence="23">
    <location>
        <position position="1"/>
    </location>
</feature>
<dbReference type="InterPro" id="IPR006202">
    <property type="entry name" value="Neur_chan_lig-bd"/>
</dbReference>
<keyword evidence="16 19" id="KW-0407">Ion channel</keyword>
<comment type="subcellular location">
    <subcellularLocation>
        <location evidence="18">Postsynaptic cell membrane</location>
        <topology evidence="18">Multi-pass membrane protein</topology>
    </subcellularLocation>
</comment>
<keyword evidence="11" id="KW-0869">Chloride channel</keyword>
<keyword evidence="10" id="KW-0675">Receptor</keyword>
<evidence type="ECO:0000256" key="6">
    <source>
        <dbReference type="ARBA" id="ARBA00023018"/>
    </source>
</evidence>
<feature type="transmembrane region" description="Helical" evidence="19">
    <location>
        <begin position="286"/>
        <end position="310"/>
    </location>
</feature>
<dbReference type="InterPro" id="IPR036719">
    <property type="entry name" value="Neuro-gated_channel_TM_sf"/>
</dbReference>
<dbReference type="PROSITE" id="PS00236">
    <property type="entry name" value="NEUROTR_ION_CHANNEL"/>
    <property type="match status" value="1"/>
</dbReference>
<evidence type="ECO:0000259" key="22">
    <source>
        <dbReference type="Pfam" id="PF02932"/>
    </source>
</evidence>
<evidence type="ECO:0000256" key="7">
    <source>
        <dbReference type="ARBA" id="ARBA00023065"/>
    </source>
</evidence>
<name>A0A4U1FM75_MONMO</name>
<dbReference type="PRINTS" id="PR00253">
    <property type="entry name" value="GABAARECEPTR"/>
</dbReference>
<dbReference type="InterPro" id="IPR006028">
    <property type="entry name" value="GABAA/Glycine_rcpt"/>
</dbReference>
<comment type="similarity">
    <text evidence="19">Belongs to the ligand-gated ion channel (TC 1.A.9) family.</text>
</comment>
<keyword evidence="9" id="KW-1015">Disulfide bond</keyword>
<evidence type="ECO:0000256" key="18">
    <source>
        <dbReference type="ARBA" id="ARBA00034104"/>
    </source>
</evidence>